<dbReference type="Pfam" id="PF13648">
    <property type="entry name" value="Lipocalin_4"/>
    <property type="match status" value="1"/>
</dbReference>
<dbReference type="InterPro" id="IPR024311">
    <property type="entry name" value="Lipocalin-like"/>
</dbReference>
<evidence type="ECO:0000256" key="1">
    <source>
        <dbReference type="SAM" id="SignalP"/>
    </source>
</evidence>
<sequence>MKKTLLFLFSLCIWLAGCSNDDDDKQDNTVNLVGTWWLYESYIPASDDTFDYCDQNRLLIFNSDGEYEETDGNSTEYGTYKQSGDKITLYDYNGKEQTRVEISIRKIESDNLELNWTYIDSSGEKDPWINRYKRKL</sequence>
<organism evidence="3 4">
    <name type="scientific">Parabacteroides goldsteinii</name>
    <dbReference type="NCBI Taxonomy" id="328812"/>
    <lineage>
        <taxon>Bacteria</taxon>
        <taxon>Pseudomonadati</taxon>
        <taxon>Bacteroidota</taxon>
        <taxon>Bacteroidia</taxon>
        <taxon>Bacteroidales</taxon>
        <taxon>Tannerellaceae</taxon>
        <taxon>Parabacteroides</taxon>
    </lineage>
</organism>
<evidence type="ECO:0000313" key="3">
    <source>
        <dbReference type="EMBL" id="KMM33565.1"/>
    </source>
</evidence>
<protein>
    <recommendedName>
        <fullName evidence="2">Lipocalin-like domain-containing protein</fullName>
    </recommendedName>
</protein>
<dbReference type="Proteomes" id="UP000036166">
    <property type="component" value="Unassembled WGS sequence"/>
</dbReference>
<evidence type="ECO:0000259" key="2">
    <source>
        <dbReference type="Pfam" id="PF13648"/>
    </source>
</evidence>
<dbReference type="EMBL" id="LFJV01000033">
    <property type="protein sequence ID" value="KMM33565.1"/>
    <property type="molecule type" value="Genomic_DNA"/>
</dbReference>
<feature type="signal peptide" evidence="1">
    <location>
        <begin position="1"/>
        <end position="21"/>
    </location>
</feature>
<evidence type="ECO:0000313" key="4">
    <source>
        <dbReference type="Proteomes" id="UP000036166"/>
    </source>
</evidence>
<dbReference type="PATRIC" id="fig|328812.4.peg.2926"/>
<accession>A0A0J6CK25</accession>
<reference evidence="3 4" key="1">
    <citation type="submission" date="2015-06" db="EMBL/GenBank/DDBJ databases">
        <title>Draft Genome Sequence of Parabacteroides goldsteinii with Putative Novel Metallo-Beta-Lactamases Isolated from a Blood Culture from a Human Patient.</title>
        <authorList>
            <person name="Krogh T.J."/>
            <person name="Agergaard C.N."/>
            <person name="Moller-Jensen J."/>
            <person name="Justesen U.S."/>
        </authorList>
    </citation>
    <scope>NUCLEOTIDE SEQUENCE [LARGE SCALE GENOMIC DNA]</scope>
    <source>
        <strain evidence="3 4">910340</strain>
    </source>
</reference>
<comment type="caution">
    <text evidence="3">The sequence shown here is derived from an EMBL/GenBank/DDBJ whole genome shotgun (WGS) entry which is preliminary data.</text>
</comment>
<name>A0A0J6CK25_9BACT</name>
<gene>
    <name evidence="3" type="ORF">ACM15_11095</name>
</gene>
<feature type="domain" description="Lipocalin-like" evidence="2">
    <location>
        <begin position="32"/>
        <end position="102"/>
    </location>
</feature>
<feature type="chain" id="PRO_5005269086" description="Lipocalin-like domain-containing protein" evidence="1">
    <location>
        <begin position="22"/>
        <end position="136"/>
    </location>
</feature>
<keyword evidence="1" id="KW-0732">Signal</keyword>
<dbReference type="PROSITE" id="PS51257">
    <property type="entry name" value="PROKAR_LIPOPROTEIN"/>
    <property type="match status" value="1"/>
</dbReference>
<dbReference type="RefSeq" id="WP_048315480.1">
    <property type="nucleotide sequence ID" value="NZ_LFJV01000033.1"/>
</dbReference>
<proteinExistence type="predicted"/>
<dbReference type="AlphaFoldDB" id="A0A0J6CK25"/>